<name>A0ABV1SJQ4_9RHOB</name>
<gene>
    <name evidence="3" type="ORF">VSX56_13570</name>
</gene>
<sequence>MTKFIGKIVAIFAFALCAQLGAAQAEVTVSGSNDPTIDIDTPLASMLSGERDTLGKFSAAQVSKLMTPPEGSTPPSLTASWLAAQPAAQGGAQFDCLAQVIYHEARGESLKGQQAVAEVVLNRVDDPAFPNTVCGVVHQGTKRACQFSWTCDGKSDAIANRASYARVAKVARAMMDGAPRSLTDGATFFHTPAVRPAWSKRFVKTTRVGSHIFYRKPVRTASN</sequence>
<keyword evidence="3" id="KW-0378">Hydrolase</keyword>
<dbReference type="RefSeq" id="WP_339112022.1">
    <property type="nucleotide sequence ID" value="NZ_JAYWLC010000011.1"/>
</dbReference>
<dbReference type="InterPro" id="IPR011105">
    <property type="entry name" value="Cell_wall_hydrolase_SleB"/>
</dbReference>
<feature type="chain" id="PRO_5045178157" evidence="1">
    <location>
        <begin position="26"/>
        <end position="223"/>
    </location>
</feature>
<keyword evidence="4" id="KW-1185">Reference proteome</keyword>
<evidence type="ECO:0000256" key="1">
    <source>
        <dbReference type="SAM" id="SignalP"/>
    </source>
</evidence>
<keyword evidence="1" id="KW-0732">Signal</keyword>
<dbReference type="Gene3D" id="1.10.10.2520">
    <property type="entry name" value="Cell wall hydrolase SleB, domain 1"/>
    <property type="match status" value="1"/>
</dbReference>
<feature type="domain" description="Cell wall hydrolase SleB" evidence="2">
    <location>
        <begin position="107"/>
        <end position="214"/>
    </location>
</feature>
<reference evidence="3 4" key="1">
    <citation type="submission" date="2024-01" db="EMBL/GenBank/DDBJ databases">
        <authorList>
            <person name="Deng Y."/>
            <person name="Su J."/>
        </authorList>
    </citation>
    <scope>NUCLEOTIDE SEQUENCE [LARGE SCALE GENOMIC DNA]</scope>
    <source>
        <strain evidence="3 4">CPCC 100088</strain>
    </source>
</reference>
<evidence type="ECO:0000259" key="2">
    <source>
        <dbReference type="Pfam" id="PF07486"/>
    </source>
</evidence>
<evidence type="ECO:0000313" key="3">
    <source>
        <dbReference type="EMBL" id="MER5172801.1"/>
    </source>
</evidence>
<accession>A0ABV1SJQ4</accession>
<organism evidence="3 4">
    <name type="scientific">Thioclava kandeliae</name>
    <dbReference type="NCBI Taxonomy" id="3070818"/>
    <lineage>
        <taxon>Bacteria</taxon>
        <taxon>Pseudomonadati</taxon>
        <taxon>Pseudomonadota</taxon>
        <taxon>Alphaproteobacteria</taxon>
        <taxon>Rhodobacterales</taxon>
        <taxon>Paracoccaceae</taxon>
        <taxon>Thioclava</taxon>
    </lineage>
</organism>
<reference evidence="3 4" key="2">
    <citation type="submission" date="2024-06" db="EMBL/GenBank/DDBJ databases">
        <title>Thioclava kandeliae sp. nov. from a rhizosphere soil sample of Kandelia candel in a mangrove.</title>
        <authorList>
            <person name="Mu T."/>
        </authorList>
    </citation>
    <scope>NUCLEOTIDE SEQUENCE [LARGE SCALE GENOMIC DNA]</scope>
    <source>
        <strain evidence="3 4">CPCC 100088</strain>
    </source>
</reference>
<dbReference type="Proteomes" id="UP001438953">
    <property type="component" value="Unassembled WGS sequence"/>
</dbReference>
<dbReference type="InterPro" id="IPR042047">
    <property type="entry name" value="SleB_dom1"/>
</dbReference>
<evidence type="ECO:0000313" key="4">
    <source>
        <dbReference type="Proteomes" id="UP001438953"/>
    </source>
</evidence>
<protein>
    <submittedName>
        <fullName evidence="3">Cell wall hydrolase</fullName>
    </submittedName>
</protein>
<dbReference type="Pfam" id="PF07486">
    <property type="entry name" value="Hydrolase_2"/>
    <property type="match status" value="1"/>
</dbReference>
<proteinExistence type="predicted"/>
<dbReference type="GO" id="GO:0016787">
    <property type="term" value="F:hydrolase activity"/>
    <property type="evidence" value="ECO:0007669"/>
    <property type="project" value="UniProtKB-KW"/>
</dbReference>
<feature type="signal peptide" evidence="1">
    <location>
        <begin position="1"/>
        <end position="25"/>
    </location>
</feature>
<comment type="caution">
    <text evidence="3">The sequence shown here is derived from an EMBL/GenBank/DDBJ whole genome shotgun (WGS) entry which is preliminary data.</text>
</comment>
<dbReference type="EMBL" id="JAYWLC010000011">
    <property type="protein sequence ID" value="MER5172801.1"/>
    <property type="molecule type" value="Genomic_DNA"/>
</dbReference>